<reference evidence="1 2" key="1">
    <citation type="submission" date="2023-11" db="EMBL/GenBank/DDBJ databases">
        <authorList>
            <person name="Cook R."/>
            <person name="Crisci M."/>
            <person name="Pye H."/>
            <person name="Adriaenssens E."/>
            <person name="Santini J."/>
        </authorList>
    </citation>
    <scope>NUCLEOTIDE SEQUENCE [LARGE SCALE GENOMIC DNA]</scope>
    <source>
        <strain evidence="1">Lak_Megaphage_Sonny</strain>
    </source>
</reference>
<proteinExistence type="predicted"/>
<sequence length="131" mass="15091">MKTIRINLNDIKKDLEARGYKLAHNTFENAVKQYIKDNKDMMLGEFDKDYSAGVDIKLTNVSHKLTNINIDDMTADIEILDTPQGKLLQEIMNSGFQCKPVVNATVEKNKRDKTKIYQIFSFDFTARPDEN</sequence>
<protein>
    <submittedName>
        <fullName evidence="1">Uncharacterized protein</fullName>
    </submittedName>
</protein>
<evidence type="ECO:0000313" key="1">
    <source>
        <dbReference type="EMBL" id="WQJ53355.1"/>
    </source>
</evidence>
<evidence type="ECO:0000313" key="2">
    <source>
        <dbReference type="Proteomes" id="UP001358193"/>
    </source>
</evidence>
<accession>A0ABZ0Z5I8</accession>
<keyword evidence="2" id="KW-1185">Reference proteome</keyword>
<organism evidence="1 2">
    <name type="scientific">phage Lak_Megaphage_Sonny</name>
    <dbReference type="NCBI Taxonomy" id="3109229"/>
    <lineage>
        <taxon>Viruses</taxon>
        <taxon>Duplodnaviria</taxon>
        <taxon>Heunggongvirae</taxon>
        <taxon>Uroviricota</taxon>
        <taxon>Caudoviricetes</taxon>
        <taxon>Caudoviricetes code 15 clade</taxon>
    </lineage>
</organism>
<dbReference type="EMBL" id="OR769223">
    <property type="protein sequence ID" value="WQJ53355.1"/>
    <property type="molecule type" value="Genomic_DNA"/>
</dbReference>
<dbReference type="Proteomes" id="UP001358193">
    <property type="component" value="Segment"/>
</dbReference>
<name>A0ABZ0Z5I8_9CAUD</name>